<dbReference type="Gene3D" id="3.90.550.10">
    <property type="entry name" value="Spore Coat Polysaccharide Biosynthesis Protein SpsA, Chain A"/>
    <property type="match status" value="1"/>
</dbReference>
<reference evidence="3 4" key="1">
    <citation type="journal article" date="2016" name="Nat. Commun.">
        <title>Thousands of microbial genomes shed light on interconnected biogeochemical processes in an aquifer system.</title>
        <authorList>
            <person name="Anantharaman K."/>
            <person name="Brown C.T."/>
            <person name="Hug L.A."/>
            <person name="Sharon I."/>
            <person name="Castelle C.J."/>
            <person name="Probst A.J."/>
            <person name="Thomas B.C."/>
            <person name="Singh A."/>
            <person name="Wilkins M.J."/>
            <person name="Karaoz U."/>
            <person name="Brodie E.L."/>
            <person name="Williams K.H."/>
            <person name="Hubbard S.S."/>
            <person name="Banfield J.F."/>
        </authorList>
    </citation>
    <scope>NUCLEOTIDE SEQUENCE [LARGE SCALE GENOMIC DNA]</scope>
</reference>
<dbReference type="PANTHER" id="PTHR43179:SF7">
    <property type="entry name" value="RHAMNOSYLTRANSFERASE WBBL"/>
    <property type="match status" value="1"/>
</dbReference>
<evidence type="ECO:0000313" key="3">
    <source>
        <dbReference type="EMBL" id="OGM06239.1"/>
    </source>
</evidence>
<dbReference type="AlphaFoldDB" id="A0A1F7WUW5"/>
<evidence type="ECO:0000313" key="4">
    <source>
        <dbReference type="Proteomes" id="UP000177737"/>
    </source>
</evidence>
<dbReference type="Proteomes" id="UP000177737">
    <property type="component" value="Unassembled WGS sequence"/>
</dbReference>
<keyword evidence="1" id="KW-1133">Transmembrane helix</keyword>
<protein>
    <recommendedName>
        <fullName evidence="2">Glycosyltransferase 2-like domain-containing protein</fullName>
    </recommendedName>
</protein>
<organism evidence="3 4">
    <name type="scientific">Candidatus Woesebacteria bacterium GWC1_42_13</name>
    <dbReference type="NCBI Taxonomy" id="1802475"/>
    <lineage>
        <taxon>Bacteria</taxon>
        <taxon>Candidatus Woeseibacteriota</taxon>
    </lineage>
</organism>
<dbReference type="InterPro" id="IPR029044">
    <property type="entry name" value="Nucleotide-diphossugar_trans"/>
</dbReference>
<keyword evidence="1" id="KW-0812">Transmembrane</keyword>
<dbReference type="CDD" id="cd04186">
    <property type="entry name" value="GT_2_like_c"/>
    <property type="match status" value="1"/>
</dbReference>
<sequence length="308" mass="36087">MLKSGISVVILSWNTKDITDRCLSCLKKAEDFVKDRADVEVIVIDNASNDGSGEMIAKKHPWVRLFKMKKNLGYARGNNFGFKKANPRNNYLLIINSDVYVKEKTLFSALRYLEKNPTCDAIGCRLYYEDGRFQPSAGYLPTPKSVWSWIWGLDKLPIIKNFFLPVHPTERNFFVNDRQVGWVMGAFLFMKREVFEETQGFDENFFMYMDEVEWCRRVQESGYKICYTPNFSVIHLDKASAQGDPQKLTNIYRLEILGIVYFLRKHYLRQAKLLTLVVKIGVFFRFLAFTFLGNKIRRDAYLQAYREL</sequence>
<accession>A0A1F7WUW5</accession>
<name>A0A1F7WUW5_9BACT</name>
<dbReference type="InterPro" id="IPR001173">
    <property type="entry name" value="Glyco_trans_2-like"/>
</dbReference>
<evidence type="ECO:0000256" key="1">
    <source>
        <dbReference type="SAM" id="Phobius"/>
    </source>
</evidence>
<dbReference type="Pfam" id="PF00535">
    <property type="entry name" value="Glycos_transf_2"/>
    <property type="match status" value="1"/>
</dbReference>
<proteinExistence type="predicted"/>
<comment type="caution">
    <text evidence="3">The sequence shown here is derived from an EMBL/GenBank/DDBJ whole genome shotgun (WGS) entry which is preliminary data.</text>
</comment>
<dbReference type="PANTHER" id="PTHR43179">
    <property type="entry name" value="RHAMNOSYLTRANSFERASE WBBL"/>
    <property type="match status" value="1"/>
</dbReference>
<feature type="transmembrane region" description="Helical" evidence="1">
    <location>
        <begin position="273"/>
        <end position="292"/>
    </location>
</feature>
<feature type="domain" description="Glycosyltransferase 2-like" evidence="2">
    <location>
        <begin position="7"/>
        <end position="197"/>
    </location>
</feature>
<dbReference type="EMBL" id="MGFN01000039">
    <property type="protein sequence ID" value="OGM06239.1"/>
    <property type="molecule type" value="Genomic_DNA"/>
</dbReference>
<dbReference type="SUPFAM" id="SSF53448">
    <property type="entry name" value="Nucleotide-diphospho-sugar transferases"/>
    <property type="match status" value="1"/>
</dbReference>
<gene>
    <name evidence="3" type="ORF">A2129_02700</name>
</gene>
<keyword evidence="1" id="KW-0472">Membrane</keyword>
<evidence type="ECO:0000259" key="2">
    <source>
        <dbReference type="Pfam" id="PF00535"/>
    </source>
</evidence>